<dbReference type="RefSeq" id="WP_006977588.1">
    <property type="nucleotide sequence ID" value="NZ_ABVL01000001.1"/>
</dbReference>
<evidence type="ECO:0000313" key="2">
    <source>
        <dbReference type="EMBL" id="EDY22136.1"/>
    </source>
</evidence>
<proteinExistence type="predicted"/>
<sequence length="182" mass="20270">MSTATTIDPQITMRDLLQLYPGAQRALFRRYHIGGCASCGFQPDETLAGVCARNDALSVPEVVEHILTSHDQDQKMQISATELAEALKNDPEAKLVDVRTREEYDAVHVEGAIFFTQELMQEILMKGDRRALLAVMDHQGTRSMDAAAYFVGHGFENAKSVRGGIDAWSVEVDNNLPRYELE</sequence>
<dbReference type="PANTHER" id="PTHR43031:SF17">
    <property type="entry name" value="SULFURTRANSFERASE YTWF-RELATED"/>
    <property type="match status" value="1"/>
</dbReference>
<dbReference type="InterPro" id="IPR036873">
    <property type="entry name" value="Rhodanese-like_dom_sf"/>
</dbReference>
<dbReference type="InterPro" id="IPR001763">
    <property type="entry name" value="Rhodanese-like_dom"/>
</dbReference>
<dbReference type="Proteomes" id="UP000005824">
    <property type="component" value="Unassembled WGS sequence"/>
</dbReference>
<dbReference type="FunCoup" id="B4CU98">
    <property type="interactions" value="144"/>
</dbReference>
<dbReference type="SUPFAM" id="SSF52821">
    <property type="entry name" value="Rhodanese/Cell cycle control phosphatase"/>
    <property type="match status" value="1"/>
</dbReference>
<dbReference type="STRING" id="497964.CfE428DRAFT_0261"/>
<comment type="caution">
    <text evidence="2">The sequence shown here is derived from an EMBL/GenBank/DDBJ whole genome shotgun (WGS) entry which is preliminary data.</text>
</comment>
<feature type="domain" description="Rhodanese" evidence="1">
    <location>
        <begin position="89"/>
        <end position="177"/>
    </location>
</feature>
<dbReference type="PROSITE" id="PS50206">
    <property type="entry name" value="RHODANESE_3"/>
    <property type="match status" value="1"/>
</dbReference>
<dbReference type="EMBL" id="ABVL01000001">
    <property type="protein sequence ID" value="EDY22136.1"/>
    <property type="molecule type" value="Genomic_DNA"/>
</dbReference>
<dbReference type="AlphaFoldDB" id="B4CU98"/>
<organism evidence="2 3">
    <name type="scientific">Chthoniobacter flavus Ellin428</name>
    <dbReference type="NCBI Taxonomy" id="497964"/>
    <lineage>
        <taxon>Bacteria</taxon>
        <taxon>Pseudomonadati</taxon>
        <taxon>Verrucomicrobiota</taxon>
        <taxon>Spartobacteria</taxon>
        <taxon>Chthoniobacterales</taxon>
        <taxon>Chthoniobacteraceae</taxon>
        <taxon>Chthoniobacter</taxon>
    </lineage>
</organism>
<dbReference type="Gene3D" id="1.10.3910.10">
    <property type="entry name" value="SP0561-like"/>
    <property type="match status" value="1"/>
</dbReference>
<dbReference type="CDD" id="cd00158">
    <property type="entry name" value="RHOD"/>
    <property type="match status" value="1"/>
</dbReference>
<dbReference type="PANTHER" id="PTHR43031">
    <property type="entry name" value="FAD-DEPENDENT OXIDOREDUCTASE"/>
    <property type="match status" value="1"/>
</dbReference>
<protein>
    <submittedName>
        <fullName evidence="2">Rhodanese domain protein</fullName>
    </submittedName>
</protein>
<accession>B4CU98</accession>
<dbReference type="InterPro" id="IPR038062">
    <property type="entry name" value="ScdA-like_N_sf"/>
</dbReference>
<dbReference type="Pfam" id="PF00581">
    <property type="entry name" value="Rhodanese"/>
    <property type="match status" value="1"/>
</dbReference>
<name>B4CU98_9BACT</name>
<reference evidence="2 3" key="1">
    <citation type="journal article" date="2011" name="J. Bacteriol.">
        <title>Genome sequence of Chthoniobacter flavus Ellin428, an aerobic heterotrophic soil bacterium.</title>
        <authorList>
            <person name="Kant R."/>
            <person name="van Passel M.W."/>
            <person name="Palva A."/>
            <person name="Lucas S."/>
            <person name="Lapidus A."/>
            <person name="Glavina Del Rio T."/>
            <person name="Dalin E."/>
            <person name="Tice H."/>
            <person name="Bruce D."/>
            <person name="Goodwin L."/>
            <person name="Pitluck S."/>
            <person name="Larimer F.W."/>
            <person name="Land M.L."/>
            <person name="Hauser L."/>
            <person name="Sangwan P."/>
            <person name="de Vos W.M."/>
            <person name="Janssen P.H."/>
            <person name="Smidt H."/>
        </authorList>
    </citation>
    <scope>NUCLEOTIDE SEQUENCE [LARGE SCALE GENOMIC DNA]</scope>
    <source>
        <strain evidence="2 3">Ellin428</strain>
    </source>
</reference>
<evidence type="ECO:0000313" key="3">
    <source>
        <dbReference type="Proteomes" id="UP000005824"/>
    </source>
</evidence>
<dbReference type="SMART" id="SM00450">
    <property type="entry name" value="RHOD"/>
    <property type="match status" value="1"/>
</dbReference>
<evidence type="ECO:0000259" key="1">
    <source>
        <dbReference type="PROSITE" id="PS50206"/>
    </source>
</evidence>
<keyword evidence="3" id="KW-1185">Reference proteome</keyword>
<dbReference type="InterPro" id="IPR050229">
    <property type="entry name" value="GlpE_sulfurtransferase"/>
</dbReference>
<gene>
    <name evidence="2" type="ORF">CfE428DRAFT_0261</name>
</gene>
<dbReference type="Gene3D" id="3.40.250.10">
    <property type="entry name" value="Rhodanese-like domain"/>
    <property type="match status" value="1"/>
</dbReference>
<dbReference type="eggNOG" id="COG0607">
    <property type="taxonomic scope" value="Bacteria"/>
</dbReference>
<dbReference type="InParanoid" id="B4CU98"/>